<evidence type="ECO:0000313" key="7">
    <source>
        <dbReference type="Proteomes" id="UP000000702"/>
    </source>
</evidence>
<dbReference type="GO" id="GO:0016567">
    <property type="term" value="P:protein ubiquitination"/>
    <property type="evidence" value="ECO:0007669"/>
    <property type="project" value="TreeGrafter"/>
</dbReference>
<dbReference type="VEuPathDB" id="TriTrypDB:TcIL3000_0_52210"/>
<organism evidence="6 7">
    <name type="scientific">Trypanosoma congolense (strain IL3000)</name>
    <dbReference type="NCBI Taxonomy" id="1068625"/>
    <lineage>
        <taxon>Eukaryota</taxon>
        <taxon>Discoba</taxon>
        <taxon>Euglenozoa</taxon>
        <taxon>Kinetoplastea</taxon>
        <taxon>Metakinetoplastina</taxon>
        <taxon>Trypanosomatida</taxon>
        <taxon>Trypanosomatidae</taxon>
        <taxon>Trypanosoma</taxon>
        <taxon>Nannomonas</taxon>
    </lineage>
</organism>
<proteinExistence type="predicted"/>
<evidence type="ECO:0000256" key="1">
    <source>
        <dbReference type="ARBA" id="ARBA00022723"/>
    </source>
</evidence>
<dbReference type="InterPro" id="IPR051652">
    <property type="entry name" value="MDM2_MDM4_MUL1"/>
</dbReference>
<evidence type="ECO:0000256" key="4">
    <source>
        <dbReference type="PROSITE-ProRule" id="PRU00175"/>
    </source>
</evidence>
<dbReference type="Pfam" id="PF13920">
    <property type="entry name" value="zf-C3HC4_3"/>
    <property type="match status" value="2"/>
</dbReference>
<dbReference type="EMBL" id="CAEQ01001584">
    <property type="protein sequence ID" value="CCD14617.1"/>
    <property type="molecule type" value="Genomic_DNA"/>
</dbReference>
<evidence type="ECO:0000256" key="3">
    <source>
        <dbReference type="ARBA" id="ARBA00022833"/>
    </source>
</evidence>
<dbReference type="Proteomes" id="UP000000702">
    <property type="component" value="Unassembled WGS sequence"/>
</dbReference>
<dbReference type="InterPro" id="IPR001841">
    <property type="entry name" value="Znf_RING"/>
</dbReference>
<dbReference type="Gene3D" id="3.30.40.10">
    <property type="entry name" value="Zinc/RING finger domain, C3HC4 (zinc finger)"/>
    <property type="match status" value="2"/>
</dbReference>
<sequence>MGNTTSFCCCCPTLFDEHTSRSPNGGEPRSNYRGATSSSFLNSGRFPAEGRIRCDLCGSLISAVMFDGHRESCRENNLRSLLASQQQQQQQQKKGCEEQRGETGIVEDCALWETDPDELCVVCLASRRAYAFLPCGHVSCCERCGRALTRCPMCRAPRSGLCNVSPDVFLQFKCRSCGLVIAPELHGGHREVCGLRMRLLQEKNDKKKDTNDVFIETEESDDMSTVVGVPYVDIGAHESSFPCGREETRCTMHVCVQCHSSETPLVIILPCGHRLLCEMCCKDRKTCPVCLHSIESSIKSFCS</sequence>
<feature type="domain" description="RING-type" evidence="5">
    <location>
        <begin position="120"/>
        <end position="155"/>
    </location>
</feature>
<dbReference type="AlphaFoldDB" id="F9WBI4"/>
<dbReference type="GO" id="GO:0008270">
    <property type="term" value="F:zinc ion binding"/>
    <property type="evidence" value="ECO:0007669"/>
    <property type="project" value="UniProtKB-KW"/>
</dbReference>
<dbReference type="PANTHER" id="PTHR12183:SF32">
    <property type="entry name" value="MITOCHONDRIAL E3 UBIQUITIN PROTEIN LIGASE 1"/>
    <property type="match status" value="1"/>
</dbReference>
<keyword evidence="1" id="KW-0479">Metal-binding</keyword>
<dbReference type="SMART" id="SM00184">
    <property type="entry name" value="RING"/>
    <property type="match status" value="2"/>
</dbReference>
<dbReference type="InterPro" id="IPR013083">
    <property type="entry name" value="Znf_RING/FYVE/PHD"/>
</dbReference>
<keyword evidence="7" id="KW-1185">Reference proteome</keyword>
<dbReference type="OMA" id="CHELIAP"/>
<dbReference type="PANTHER" id="PTHR12183">
    <property type="entry name" value="MITOCHONDRIAL UBIQUITIN LIGASE ACTIVATOR OF NFKB 1"/>
    <property type="match status" value="1"/>
</dbReference>
<protein>
    <submittedName>
        <fullName evidence="6">WGS project CAEQ00000000 data, annotated contig 2109</fullName>
    </submittedName>
</protein>
<reference evidence="7" key="1">
    <citation type="submission" date="2011-07" db="EMBL/GenBank/DDBJ databases">
        <title>Divergent evolution of antigenic variation in African trypanosomes.</title>
        <authorList>
            <person name="Jackson A.P."/>
            <person name="Berry A."/>
            <person name="Allison H.C."/>
            <person name="Burton P."/>
            <person name="Anderson J."/>
            <person name="Aslett M."/>
            <person name="Brown R."/>
            <person name="Corton N."/>
            <person name="Harris D."/>
            <person name="Hauser H."/>
            <person name="Gamble J."/>
            <person name="Gilderthorp R."/>
            <person name="McQuillan J."/>
            <person name="Quail M.A."/>
            <person name="Sanders M."/>
            <person name="Van Tonder A."/>
            <person name="Ginger M.L."/>
            <person name="Donelson J.E."/>
            <person name="Field M.C."/>
            <person name="Barry J.D."/>
            <person name="Berriman M."/>
            <person name="Hertz-Fowler C."/>
        </authorList>
    </citation>
    <scope>NUCLEOTIDE SEQUENCE [LARGE SCALE GENOMIC DNA]</scope>
    <source>
        <strain evidence="7">IL3000</strain>
    </source>
</reference>
<evidence type="ECO:0000256" key="2">
    <source>
        <dbReference type="ARBA" id="ARBA00022771"/>
    </source>
</evidence>
<gene>
    <name evidence="6" type="ORF">TCIL3000_0_52210</name>
</gene>
<dbReference type="GO" id="GO:0004842">
    <property type="term" value="F:ubiquitin-protein transferase activity"/>
    <property type="evidence" value="ECO:0007669"/>
    <property type="project" value="TreeGrafter"/>
</dbReference>
<dbReference type="SUPFAM" id="SSF57850">
    <property type="entry name" value="RING/U-box"/>
    <property type="match status" value="1"/>
</dbReference>
<feature type="domain" description="RING-type" evidence="5">
    <location>
        <begin position="255"/>
        <end position="290"/>
    </location>
</feature>
<comment type="caution">
    <text evidence="6">The sequence shown here is derived from an EMBL/GenBank/DDBJ whole genome shotgun (WGS) entry which is preliminary data.</text>
</comment>
<keyword evidence="3" id="KW-0862">Zinc</keyword>
<keyword evidence="2 4" id="KW-0863">Zinc-finger</keyword>
<reference evidence="6 7" key="2">
    <citation type="journal article" date="2012" name="Proc. Natl. Acad. Sci. U.S.A.">
        <title>Antigenic diversity is generated by distinct evolutionary mechanisms in African trypanosome species.</title>
        <authorList>
            <person name="Jackson A.P."/>
            <person name="Berry A."/>
            <person name="Aslett M."/>
            <person name="Allison H.C."/>
            <person name="Burton P."/>
            <person name="Vavrova-Anderson J."/>
            <person name="Brown R."/>
            <person name="Browne H."/>
            <person name="Corton N."/>
            <person name="Hauser H."/>
            <person name="Gamble J."/>
            <person name="Gilderthorp R."/>
            <person name="Marcello L."/>
            <person name="McQuillan J."/>
            <person name="Otto T.D."/>
            <person name="Quail M.A."/>
            <person name="Sanders M.J."/>
            <person name="van Tonder A."/>
            <person name="Ginger M.L."/>
            <person name="Field M.C."/>
            <person name="Barry J.D."/>
            <person name="Hertz-Fowler C."/>
            <person name="Berriman M."/>
        </authorList>
    </citation>
    <scope>NUCLEOTIDE SEQUENCE [LARGE SCALE GENOMIC DNA]</scope>
    <source>
        <strain evidence="6 7">IL3000</strain>
    </source>
</reference>
<evidence type="ECO:0000313" key="6">
    <source>
        <dbReference type="EMBL" id="CCD14617.1"/>
    </source>
</evidence>
<name>F9WBI4_TRYCI</name>
<evidence type="ECO:0000259" key="5">
    <source>
        <dbReference type="PROSITE" id="PS50089"/>
    </source>
</evidence>
<accession>F9WBI4</accession>
<dbReference type="PROSITE" id="PS50089">
    <property type="entry name" value="ZF_RING_2"/>
    <property type="match status" value="2"/>
</dbReference>